<evidence type="ECO:0000256" key="2">
    <source>
        <dbReference type="ARBA" id="ARBA00022801"/>
    </source>
</evidence>
<sequence length="291" mass="31828">MFVELKGRRIFFDVDGEKLAPDGPVLREKPTLIAIHGAPGISDHAAMKPWFKDLRDHMQVIYLDLPGAGRSDGLPDPSDYSLEHWADDVADFSRALGIEKPFVLGISGGGFVAQAYAIKYSDATSGVVFAGTQAKMNTERSIAVFKRLGGAPAEEAARALLTTDLTPDAVQAFNQHCMPLYSQTPQDPNAAARMIYREELARAFHQPDTGIWYTMDLLTDLARVTCPVLVLAGEEDPITPIEDSEDIVAALTSADVQFARMAGCGHATWRDKQQESFGIIKEFVARNWTSA</sequence>
<evidence type="ECO:0000256" key="1">
    <source>
        <dbReference type="ARBA" id="ARBA00010088"/>
    </source>
</evidence>
<proteinExistence type="inferred from homology"/>
<dbReference type="Gene3D" id="3.40.50.1820">
    <property type="entry name" value="alpha/beta hydrolase"/>
    <property type="match status" value="1"/>
</dbReference>
<dbReference type="EMBL" id="HG966617">
    <property type="protein sequence ID" value="CDO60279.1"/>
    <property type="molecule type" value="Genomic_DNA"/>
</dbReference>
<dbReference type="KEGG" id="pect:BN1012_Phect2066"/>
<dbReference type="InterPro" id="IPR000073">
    <property type="entry name" value="AB_hydrolase_1"/>
</dbReference>
<protein>
    <submittedName>
        <fullName evidence="4">Hydrolase, alpha/beta fold family</fullName>
    </submittedName>
</protein>
<feature type="domain" description="AB hydrolase-1" evidence="3">
    <location>
        <begin position="30"/>
        <end position="267"/>
    </location>
</feature>
<accession>X5MFZ1</accession>
<comment type="similarity">
    <text evidence="1">Belongs to the peptidase S33 family.</text>
</comment>
<dbReference type="InterPro" id="IPR029058">
    <property type="entry name" value="AB_hydrolase_fold"/>
</dbReference>
<organism evidence="4 5">
    <name type="scientific">Candidatus Phaeomarinibacter ectocarpi</name>
    <dbReference type="NCBI Taxonomy" id="1458461"/>
    <lineage>
        <taxon>Bacteria</taxon>
        <taxon>Pseudomonadati</taxon>
        <taxon>Pseudomonadota</taxon>
        <taxon>Alphaproteobacteria</taxon>
        <taxon>Hyphomicrobiales</taxon>
        <taxon>Parvibaculaceae</taxon>
        <taxon>Candidatus Phaeomarinibacter</taxon>
    </lineage>
</organism>
<dbReference type="PRINTS" id="PR00793">
    <property type="entry name" value="PROAMNOPTASE"/>
</dbReference>
<dbReference type="STRING" id="1458461.BN1012_Phect2066"/>
<evidence type="ECO:0000313" key="5">
    <source>
        <dbReference type="Proteomes" id="UP000032160"/>
    </source>
</evidence>
<gene>
    <name evidence="4" type="ORF">BN1012_Phect2066</name>
</gene>
<dbReference type="PANTHER" id="PTHR43798">
    <property type="entry name" value="MONOACYLGLYCEROL LIPASE"/>
    <property type="match status" value="1"/>
</dbReference>
<dbReference type="AlphaFoldDB" id="X5MFZ1"/>
<dbReference type="HOGENOM" id="CLU_020336_50_0_5"/>
<dbReference type="InterPro" id="IPR050266">
    <property type="entry name" value="AB_hydrolase_sf"/>
</dbReference>
<reference evidence="4 5" key="1">
    <citation type="journal article" date="2014" name="Front. Genet.">
        <title>Genome and metabolic network of "Candidatus Phaeomarinobacter ectocarpi" Ec32, a new candidate genus of Alphaproteobacteria frequently associated with brown algae.</title>
        <authorList>
            <person name="Dittami S.M."/>
            <person name="Barbeyron T."/>
            <person name="Boyen C."/>
            <person name="Cambefort J."/>
            <person name="Collet G."/>
            <person name="Delage L."/>
            <person name="Gobet A."/>
            <person name="Groisillier A."/>
            <person name="Leblanc C."/>
            <person name="Michel G."/>
            <person name="Scornet D."/>
            <person name="Siegel A."/>
            <person name="Tapia J.E."/>
            <person name="Tonon T."/>
        </authorList>
    </citation>
    <scope>NUCLEOTIDE SEQUENCE [LARGE SCALE GENOMIC DNA]</scope>
    <source>
        <strain evidence="4 5">Ec32</strain>
    </source>
</reference>
<dbReference type="Proteomes" id="UP000032160">
    <property type="component" value="Chromosome I"/>
</dbReference>
<dbReference type="PRINTS" id="PR00111">
    <property type="entry name" value="ABHYDROLASE"/>
</dbReference>
<dbReference type="OrthoDB" id="7958481at2"/>
<dbReference type="Pfam" id="PF00561">
    <property type="entry name" value="Abhydrolase_1"/>
    <property type="match status" value="1"/>
</dbReference>
<keyword evidence="2 4" id="KW-0378">Hydrolase</keyword>
<dbReference type="SUPFAM" id="SSF53474">
    <property type="entry name" value="alpha/beta-Hydrolases"/>
    <property type="match status" value="1"/>
</dbReference>
<name>X5MFZ1_9HYPH</name>
<keyword evidence="5" id="KW-1185">Reference proteome</keyword>
<dbReference type="RefSeq" id="WP_043948379.1">
    <property type="nucleotide sequence ID" value="NZ_HG966617.1"/>
</dbReference>
<dbReference type="InterPro" id="IPR002410">
    <property type="entry name" value="Peptidase_S33"/>
</dbReference>
<dbReference type="GO" id="GO:0008233">
    <property type="term" value="F:peptidase activity"/>
    <property type="evidence" value="ECO:0007669"/>
    <property type="project" value="InterPro"/>
</dbReference>
<evidence type="ECO:0000313" key="4">
    <source>
        <dbReference type="EMBL" id="CDO60279.1"/>
    </source>
</evidence>
<evidence type="ECO:0000259" key="3">
    <source>
        <dbReference type="Pfam" id="PF00561"/>
    </source>
</evidence>
<dbReference type="GO" id="GO:0006508">
    <property type="term" value="P:proteolysis"/>
    <property type="evidence" value="ECO:0007669"/>
    <property type="project" value="InterPro"/>
</dbReference>